<reference evidence="2" key="2">
    <citation type="submission" date="2010-05" db="EMBL/GenBank/DDBJ databases">
        <title>Revision and reannotation of the Halomonas elongata DSM 2581(T) genome.</title>
        <authorList>
            <person name="Pfeiffer F."/>
            <person name="Bagyan I."/>
            <person name="Alfaro-Espinoza G."/>
            <person name="Zamora-Lagos M.A."/>
            <person name="Habermann B."/>
            <person name="Oesterhelt D."/>
            <person name="Kunte H.J."/>
        </authorList>
    </citation>
    <scope>NUCLEOTIDE SEQUENCE</scope>
    <source>
        <strain evidence="2">Type strain: DSM 2581</strain>
    </source>
</reference>
<evidence type="ECO:0000313" key="4">
    <source>
        <dbReference type="Proteomes" id="UP000008707"/>
    </source>
</evidence>
<keyword evidence="1" id="KW-0472">Membrane</keyword>
<feature type="transmembrane region" description="Helical" evidence="1">
    <location>
        <begin position="82"/>
        <end position="100"/>
    </location>
</feature>
<dbReference type="KEGG" id="hel:HELO_4036"/>
<dbReference type="Proteomes" id="UP001322512">
    <property type="component" value="Chromosome"/>
</dbReference>
<reference evidence="4" key="3">
    <citation type="journal article" date="2011" name="Environ. Microbiol.">
        <title>A blueprint of ectoine metabolism from the genome of the industrial producer Halomonas elongata DSM 2581(T).</title>
        <authorList>
            <person name="Schwibbert K."/>
            <person name="Marin-Sanguino A."/>
            <person name="Bagyan I."/>
            <person name="Heidrich G."/>
            <person name="Lentzen G."/>
            <person name="Seitz H."/>
            <person name="Rampp M."/>
            <person name="Schuster S.C."/>
            <person name="Klenk H.P."/>
            <person name="Pfeiffer F."/>
            <person name="Oesterhelt D."/>
            <person name="Kunte H.J."/>
        </authorList>
    </citation>
    <scope>NUCLEOTIDE SEQUENCE [LARGE SCALE GENOMIC DNA]</scope>
    <source>
        <strain evidence="4">ATCC 33173 / DSM 2581 / NBRC 15536 / NCIMB 2198 / 1H9</strain>
    </source>
</reference>
<evidence type="ECO:0000313" key="5">
    <source>
        <dbReference type="Proteomes" id="UP001322512"/>
    </source>
</evidence>
<evidence type="ECO:0000256" key="1">
    <source>
        <dbReference type="SAM" id="Phobius"/>
    </source>
</evidence>
<evidence type="ECO:0000313" key="2">
    <source>
        <dbReference type="EMBL" id="CBV43920.1"/>
    </source>
</evidence>
<keyword evidence="1" id="KW-1133">Transmembrane helix</keyword>
<accession>E1VA32</accession>
<dbReference type="EMBL" id="FN869568">
    <property type="protein sequence ID" value="CBV43920.1"/>
    <property type="molecule type" value="Genomic_DNA"/>
</dbReference>
<organism evidence="2 4">
    <name type="scientific">Halomonas elongata (strain ATCC 33173 / DSM 2581 / NBRC 15536 / NCIMB 2198 / 1H9)</name>
    <dbReference type="NCBI Taxonomy" id="768066"/>
    <lineage>
        <taxon>Bacteria</taxon>
        <taxon>Pseudomonadati</taxon>
        <taxon>Pseudomonadota</taxon>
        <taxon>Gammaproteobacteria</taxon>
        <taxon>Oceanospirillales</taxon>
        <taxon>Halomonadaceae</taxon>
        <taxon>Halomonas</taxon>
    </lineage>
</organism>
<dbReference type="RefSeq" id="WP_013333792.1">
    <property type="nucleotide sequence ID" value="NC_014532.2"/>
</dbReference>
<dbReference type="AlphaFoldDB" id="E1VA32"/>
<dbReference type="GeneID" id="91011447"/>
<keyword evidence="5" id="KW-1185">Reference proteome</keyword>
<reference evidence="2" key="1">
    <citation type="journal article" date="2010" name="Environ. Microbiol.">
        <title>A blueprint of ectoine metabolism from the genome of the industrial producer Halomonas elongata DSM 2581(T).</title>
        <authorList>
            <person name="Schwibbert K."/>
            <person name="Marin-Sanguino A."/>
            <person name="Bagyan I."/>
            <person name="Heidrich G."/>
            <person name="Lentzen G."/>
            <person name="Seitz H."/>
            <person name="Rampp M."/>
            <person name="Schuster S.C."/>
            <person name="Klenk H.P."/>
            <person name="Pfeiffer F."/>
            <person name="Oesterhelt D."/>
            <person name="Kunte H.J."/>
        </authorList>
    </citation>
    <scope>NUCLEOTIDE SEQUENCE</scope>
    <source>
        <strain evidence="2">Type strain: DSM 2581</strain>
    </source>
</reference>
<evidence type="ECO:0000313" key="3">
    <source>
        <dbReference type="EMBL" id="WPU46498.1"/>
    </source>
</evidence>
<protein>
    <submittedName>
        <fullName evidence="2">Uncharacterized protein</fullName>
    </submittedName>
</protein>
<name>E1VA32_HALED</name>
<dbReference type="EMBL" id="CP139472">
    <property type="protein sequence ID" value="WPU46498.1"/>
    <property type="molecule type" value="Genomic_DNA"/>
</dbReference>
<gene>
    <name evidence="2" type="ordered locus">HELO_4036</name>
    <name evidence="3" type="ORF">SR933_14750</name>
</gene>
<dbReference type="Proteomes" id="UP000008707">
    <property type="component" value="Chromosome"/>
</dbReference>
<feature type="transmembrane region" description="Helical" evidence="1">
    <location>
        <begin position="41"/>
        <end position="62"/>
    </location>
</feature>
<keyword evidence="1" id="KW-0812">Transmembrane</keyword>
<dbReference type="HOGENOM" id="CLU_1842315_0_0_6"/>
<sequence length="139" mass="15354">MDKRGELVQNAIKEARREELRDLMNYAEQVGNIIAATIRTLVAAITIMGGLTVGGALIWMSLSPTNPLNSVDYGKLYVLSQALVMFLGSCTLVWCAMRNVGGYCNTFRREIQWRTRSLESVGARHCKNQDQNAADAAAE</sequence>
<proteinExistence type="predicted"/>
<reference evidence="3 5" key="4">
    <citation type="submission" date="2023-11" db="EMBL/GenBank/DDBJ databases">
        <title>MicrobeMod: A computational toolkit for identifying prokaryotic methylation and restriction-modification with nanopore sequencing.</title>
        <authorList>
            <person name="Crits-Christoph A."/>
            <person name="Kang S.C."/>
            <person name="Lee H."/>
            <person name="Ostrov N."/>
        </authorList>
    </citation>
    <scope>NUCLEOTIDE SEQUENCE [LARGE SCALE GENOMIC DNA]</scope>
    <source>
        <strain evidence="3 5">ATCC 33173</strain>
    </source>
</reference>